<protein>
    <submittedName>
        <fullName evidence="1">Uncharacterized protein</fullName>
    </submittedName>
</protein>
<reference evidence="1 2" key="1">
    <citation type="submission" date="2018-07" db="EMBL/GenBank/DDBJ databases">
        <title>Genomic Encyclopedia of Type Strains, Phase III (KMG-III): the genomes of soil and plant-associated and newly described type strains.</title>
        <authorList>
            <person name="Whitman W."/>
        </authorList>
    </citation>
    <scope>NUCLEOTIDE SEQUENCE [LARGE SCALE GENOMIC DNA]</scope>
    <source>
        <strain evidence="1 2">CECT 7287</strain>
    </source>
</reference>
<gene>
    <name evidence="1" type="ORF">DFP98_1197</name>
</gene>
<comment type="caution">
    <text evidence="1">The sequence shown here is derived from an EMBL/GenBank/DDBJ whole genome shotgun (WGS) entry which is preliminary data.</text>
</comment>
<dbReference type="OrthoDB" id="1631118at2"/>
<dbReference type="RefSeq" id="WP_116062787.1">
    <property type="nucleotide sequence ID" value="NZ_QRDZ01000019.1"/>
</dbReference>
<dbReference type="EMBL" id="QRDZ01000019">
    <property type="protein sequence ID" value="RED65376.1"/>
    <property type="molecule type" value="Genomic_DNA"/>
</dbReference>
<dbReference type="AlphaFoldDB" id="A0A3D9IW67"/>
<dbReference type="Proteomes" id="UP000256977">
    <property type="component" value="Unassembled WGS sequence"/>
</dbReference>
<name>A0A3D9IW67_9BACL</name>
<evidence type="ECO:0000313" key="1">
    <source>
        <dbReference type="EMBL" id="RED65376.1"/>
    </source>
</evidence>
<proteinExistence type="predicted"/>
<organism evidence="1 2">
    <name type="scientific">Cohnella phaseoli</name>
    <dbReference type="NCBI Taxonomy" id="456490"/>
    <lineage>
        <taxon>Bacteria</taxon>
        <taxon>Bacillati</taxon>
        <taxon>Bacillota</taxon>
        <taxon>Bacilli</taxon>
        <taxon>Bacillales</taxon>
        <taxon>Paenibacillaceae</taxon>
        <taxon>Cohnella</taxon>
    </lineage>
</organism>
<sequence length="205" mass="22721">MKIYSLRPIPALEGKVKQFLEDNYVSIGYPGIGDLEGADRHEIETRLADGGFAERGREAAEIDLFVNGVQDGDYVLLENGDTVMIGDVGDYFYVESSDTGEDGTCHRRGVTWLRRIPRSELNDLVQGTLDAPGLLKLFAYPSQLAQLDRWLAPQLENKPSDGDLPQVDRETIAEALAVLKAALRSDNPDRRERAAVAILRYAKSD</sequence>
<keyword evidence="2" id="KW-1185">Reference proteome</keyword>
<accession>A0A3D9IW67</accession>
<evidence type="ECO:0000313" key="2">
    <source>
        <dbReference type="Proteomes" id="UP000256977"/>
    </source>
</evidence>